<dbReference type="EMBL" id="FNZM01000021">
    <property type="protein sequence ID" value="SEK12004.1"/>
    <property type="molecule type" value="Genomic_DNA"/>
</dbReference>
<name>A0AAQ1JXF1_9BURK</name>
<gene>
    <name evidence="2" type="ORF">SAMN05216550_12165</name>
</gene>
<evidence type="ECO:0000313" key="2">
    <source>
        <dbReference type="EMBL" id="SEK12004.1"/>
    </source>
</evidence>
<feature type="chain" id="PRO_5042995380" description="DUF4148 domain-containing protein" evidence="1">
    <location>
        <begin position="26"/>
        <end position="96"/>
    </location>
</feature>
<reference evidence="2 3" key="1">
    <citation type="submission" date="2016-10" db="EMBL/GenBank/DDBJ databases">
        <authorList>
            <person name="Varghese N."/>
            <person name="Submissions S."/>
        </authorList>
    </citation>
    <scope>NUCLEOTIDE SEQUENCE [LARGE SCALE GENOMIC DNA]</scope>
    <source>
        <strain evidence="2 3">LMG 22274</strain>
    </source>
</reference>
<feature type="signal peptide" evidence="1">
    <location>
        <begin position="1"/>
        <end position="25"/>
    </location>
</feature>
<dbReference type="Pfam" id="PF13663">
    <property type="entry name" value="DUF4148"/>
    <property type="match status" value="1"/>
</dbReference>
<evidence type="ECO:0000256" key="1">
    <source>
        <dbReference type="SAM" id="SignalP"/>
    </source>
</evidence>
<organism evidence="2 3">
    <name type="scientific">Paraburkholderia tropica</name>
    <dbReference type="NCBI Taxonomy" id="92647"/>
    <lineage>
        <taxon>Bacteria</taxon>
        <taxon>Pseudomonadati</taxon>
        <taxon>Pseudomonadota</taxon>
        <taxon>Betaproteobacteria</taxon>
        <taxon>Burkholderiales</taxon>
        <taxon>Burkholderiaceae</taxon>
        <taxon>Paraburkholderia</taxon>
    </lineage>
</organism>
<proteinExistence type="predicted"/>
<evidence type="ECO:0008006" key="4">
    <source>
        <dbReference type="Google" id="ProtNLM"/>
    </source>
</evidence>
<dbReference type="Proteomes" id="UP000183529">
    <property type="component" value="Unassembled WGS sequence"/>
</dbReference>
<dbReference type="InterPro" id="IPR025421">
    <property type="entry name" value="DUF4148"/>
</dbReference>
<sequence length="96" mass="10284">MNLKSSLPHLAMALVVFTSSFAASAATHLSHQQCLSYPFKKTAGGVTHADLMKELGELEARGYQPGSDNGVFPADLNTAEQKLAVDYRHDCVAAHP</sequence>
<evidence type="ECO:0000313" key="3">
    <source>
        <dbReference type="Proteomes" id="UP000183529"/>
    </source>
</evidence>
<accession>A0AAQ1JXF1</accession>
<keyword evidence="1" id="KW-0732">Signal</keyword>
<protein>
    <recommendedName>
        <fullName evidence="4">DUF4148 domain-containing protein</fullName>
    </recommendedName>
</protein>
<dbReference type="AlphaFoldDB" id="A0AAQ1JXF1"/>
<comment type="caution">
    <text evidence="2">The sequence shown here is derived from an EMBL/GenBank/DDBJ whole genome shotgun (WGS) entry which is preliminary data.</text>
</comment>